<organism evidence="5 6">
    <name type="scientific">Corynebacterium stationis</name>
    <dbReference type="NCBI Taxonomy" id="1705"/>
    <lineage>
        <taxon>Bacteria</taxon>
        <taxon>Bacillati</taxon>
        <taxon>Actinomycetota</taxon>
        <taxon>Actinomycetes</taxon>
        <taxon>Mycobacteriales</taxon>
        <taxon>Corynebacteriaceae</taxon>
        <taxon>Corynebacterium</taxon>
    </lineage>
</organism>
<name>A0A177ISP3_9CORY</name>
<dbReference type="EMBL" id="JABAFZ010000006">
    <property type="protein sequence ID" value="NME89529.1"/>
    <property type="molecule type" value="Genomic_DNA"/>
</dbReference>
<comment type="caution">
    <text evidence="2">Lacks conserved residue(s) required for the propagation of feature annotation.</text>
</comment>
<evidence type="ECO:0000313" key="6">
    <source>
        <dbReference type="Proteomes" id="UP000076947"/>
    </source>
</evidence>
<dbReference type="GO" id="GO:0016787">
    <property type="term" value="F:hydrolase activity"/>
    <property type="evidence" value="ECO:0007669"/>
    <property type="project" value="UniProtKB-UniRule"/>
</dbReference>
<evidence type="ECO:0000256" key="1">
    <source>
        <dbReference type="ARBA" id="ARBA00023098"/>
    </source>
</evidence>
<proteinExistence type="predicted"/>
<keyword evidence="1 2" id="KW-0443">Lipid metabolism</keyword>
<dbReference type="Pfam" id="PF19890">
    <property type="entry name" value="DUF6363"/>
    <property type="match status" value="1"/>
</dbReference>
<evidence type="ECO:0000256" key="2">
    <source>
        <dbReference type="PROSITE-ProRule" id="PRU01161"/>
    </source>
</evidence>
<feature type="domain" description="PNPLA" evidence="3">
    <location>
        <begin position="27"/>
        <end position="198"/>
    </location>
</feature>
<dbReference type="InterPro" id="IPR045943">
    <property type="entry name" value="DUF6363"/>
</dbReference>
<evidence type="ECO:0000313" key="5">
    <source>
        <dbReference type="EMBL" id="OAH31586.1"/>
    </source>
</evidence>
<feature type="short sequence motif" description="DGA/G" evidence="2">
    <location>
        <begin position="183"/>
        <end position="185"/>
    </location>
</feature>
<reference evidence="5" key="2">
    <citation type="submission" date="2016-02" db="EMBL/GenBank/DDBJ databases">
        <authorList>
            <person name="Wen L."/>
            <person name="He K."/>
            <person name="Yang H."/>
        </authorList>
    </citation>
    <scope>NUCLEOTIDE SEQUENCE [LARGE SCALE GENOMIC DNA]</scope>
    <source>
        <strain evidence="5">GA-15</strain>
    </source>
</reference>
<dbReference type="InterPro" id="IPR002641">
    <property type="entry name" value="PNPLA_dom"/>
</dbReference>
<reference evidence="4 7" key="3">
    <citation type="submission" date="2020-04" db="EMBL/GenBank/DDBJ databases">
        <authorList>
            <person name="Hitch T.C.A."/>
            <person name="Wylensek D."/>
            <person name="Clavel T."/>
        </authorList>
    </citation>
    <scope>NUCLEOTIDE SEQUENCE [LARGE SCALE GENOMIC DNA]</scope>
    <source>
        <strain evidence="4 7">BL-383-APC-3D</strain>
    </source>
</reference>
<keyword evidence="2" id="KW-0442">Lipid degradation</keyword>
<dbReference type="EMBL" id="LSTQ01000004">
    <property type="protein sequence ID" value="OAH31586.1"/>
    <property type="molecule type" value="Genomic_DNA"/>
</dbReference>
<dbReference type="AlphaFoldDB" id="A0A177ISP3"/>
<dbReference type="InterPro" id="IPR037483">
    <property type="entry name" value="YjjU-like"/>
</dbReference>
<feature type="active site" description="Nucleophile" evidence="2">
    <location>
        <position position="60"/>
    </location>
</feature>
<accession>A0A177ISP3</accession>
<reference evidence="6" key="1">
    <citation type="submission" date="2016-02" db="EMBL/GenBank/DDBJ databases">
        <authorList>
            <person name="Kaur G."/>
            <person name="Nair G.R."/>
            <person name="Mayilraj S."/>
        </authorList>
    </citation>
    <scope>NUCLEOTIDE SEQUENCE [LARGE SCALE GENOMIC DNA]</scope>
    <source>
        <strain evidence="6">GA-15</strain>
    </source>
</reference>
<dbReference type="SUPFAM" id="SSF52151">
    <property type="entry name" value="FabD/lysophospholipase-like"/>
    <property type="match status" value="1"/>
</dbReference>
<evidence type="ECO:0000313" key="7">
    <source>
        <dbReference type="Proteomes" id="UP000544551"/>
    </source>
</evidence>
<dbReference type="RefSeq" id="WP_066837751.1">
    <property type="nucleotide sequence ID" value="NZ_CAJFGC010000321.1"/>
</dbReference>
<keyword evidence="6" id="KW-1185">Reference proteome</keyword>
<protein>
    <submittedName>
        <fullName evidence="5">Alpha/beta hydrolase</fullName>
    </submittedName>
    <submittedName>
        <fullName evidence="4">Patatin family protein</fullName>
    </submittedName>
</protein>
<feature type="active site" description="Proton acceptor" evidence="2">
    <location>
        <position position="183"/>
    </location>
</feature>
<gene>
    <name evidence="5" type="ORF">AYJ05_08435</name>
    <name evidence="4" type="ORF">HF853_07590</name>
</gene>
<dbReference type="InterPro" id="IPR016035">
    <property type="entry name" value="Acyl_Trfase/lysoPLipase"/>
</dbReference>
<dbReference type="Gene3D" id="3.40.1090.10">
    <property type="entry name" value="Cytosolic phospholipase A2 catalytic domain"/>
    <property type="match status" value="2"/>
</dbReference>
<feature type="short sequence motif" description="GXSXG" evidence="2">
    <location>
        <begin position="58"/>
        <end position="62"/>
    </location>
</feature>
<dbReference type="Proteomes" id="UP000076947">
    <property type="component" value="Unassembled WGS sequence"/>
</dbReference>
<sequence length="308" mass="34060">MTSQPQPFDASLNDLASEGINAHDTALIFEGGGMRNSYTAACVKKLIDNGVEFGWVGGVSAGASHAVNFLSLDSFRAVESFVDFAKNPSFGGLSSMLRGTGYFNAEFIYEKAADQDLPFDFETFSSNPTPLNLSAVNALTGETVVWTRDDINQVEDLLVRVRASSTLPLIMPMRHIDGVPFVDGAMGDSGGIVIEEAEKAGFEKFLFVGTKPRGFVRPEVKRKAGVRGFFRKYPSVAEAMISRPAKYNASKQRLLELEQEGRAQLFFPEDMQITSTERNVMKLRANYQAGKQQMYSEWPAWKKFLESN</sequence>
<dbReference type="Proteomes" id="UP000544551">
    <property type="component" value="Unassembled WGS sequence"/>
</dbReference>
<dbReference type="Pfam" id="PF01734">
    <property type="entry name" value="Patatin"/>
    <property type="match status" value="1"/>
</dbReference>
<dbReference type="STRING" id="1705.CA21670_08450"/>
<evidence type="ECO:0000259" key="3">
    <source>
        <dbReference type="PROSITE" id="PS51635"/>
    </source>
</evidence>
<dbReference type="PROSITE" id="PS51635">
    <property type="entry name" value="PNPLA"/>
    <property type="match status" value="1"/>
</dbReference>
<evidence type="ECO:0000313" key="4">
    <source>
        <dbReference type="EMBL" id="NME89529.1"/>
    </source>
</evidence>
<dbReference type="GO" id="GO:0016042">
    <property type="term" value="P:lipid catabolic process"/>
    <property type="evidence" value="ECO:0007669"/>
    <property type="project" value="UniProtKB-UniRule"/>
</dbReference>
<dbReference type="OrthoDB" id="9802424at2"/>
<keyword evidence="2 5" id="KW-0378">Hydrolase</keyword>
<dbReference type="CDD" id="cd07208">
    <property type="entry name" value="Pat_hypo_Ecoli_yjju_like"/>
    <property type="match status" value="1"/>
</dbReference>
<comment type="caution">
    <text evidence="5">The sequence shown here is derived from an EMBL/GenBank/DDBJ whole genome shotgun (WGS) entry which is preliminary data.</text>
</comment>